<comment type="catalytic activity">
    <reaction evidence="1">
        <text>3',5'-cyclic CMP + H2O = CMP + H(+)</text>
        <dbReference type="Rhea" id="RHEA:72675"/>
        <dbReference type="ChEBI" id="CHEBI:15377"/>
        <dbReference type="ChEBI" id="CHEBI:15378"/>
        <dbReference type="ChEBI" id="CHEBI:58003"/>
        <dbReference type="ChEBI" id="CHEBI:60377"/>
    </reaction>
    <physiologicalReaction direction="left-to-right" evidence="1">
        <dbReference type="Rhea" id="RHEA:72676"/>
    </physiologicalReaction>
</comment>
<dbReference type="EMBL" id="CP134050">
    <property type="protein sequence ID" value="WNC12288.1"/>
    <property type="molecule type" value="Genomic_DNA"/>
</dbReference>
<evidence type="ECO:0000256" key="1">
    <source>
        <dbReference type="ARBA" id="ARBA00034221"/>
    </source>
</evidence>
<evidence type="ECO:0000256" key="3">
    <source>
        <dbReference type="ARBA" id="ARBA00048505"/>
    </source>
</evidence>
<comment type="catalytic activity">
    <reaction evidence="3">
        <text>3',5'-cyclic UMP + H2O = UMP + H(+)</text>
        <dbReference type="Rhea" id="RHEA:70575"/>
        <dbReference type="ChEBI" id="CHEBI:15377"/>
        <dbReference type="ChEBI" id="CHEBI:15378"/>
        <dbReference type="ChEBI" id="CHEBI:57865"/>
        <dbReference type="ChEBI" id="CHEBI:184387"/>
    </reaction>
    <physiologicalReaction direction="left-to-right" evidence="3">
        <dbReference type="Rhea" id="RHEA:70576"/>
    </physiologicalReaction>
</comment>
<organism evidence="5 6">
    <name type="scientific">Brevibacillus brevis</name>
    <name type="common">Bacillus brevis</name>
    <dbReference type="NCBI Taxonomy" id="1393"/>
    <lineage>
        <taxon>Bacteria</taxon>
        <taxon>Bacillati</taxon>
        <taxon>Bacillota</taxon>
        <taxon>Bacilli</taxon>
        <taxon>Bacillales</taxon>
        <taxon>Paenibacillaceae</taxon>
        <taxon>Brevibacillus</taxon>
    </lineage>
</organism>
<evidence type="ECO:0000259" key="4">
    <source>
        <dbReference type="SMART" id="SM00849"/>
    </source>
</evidence>
<dbReference type="SMART" id="SM00849">
    <property type="entry name" value="Lactamase_B"/>
    <property type="match status" value="1"/>
</dbReference>
<evidence type="ECO:0000313" key="5">
    <source>
        <dbReference type="EMBL" id="WNC12288.1"/>
    </source>
</evidence>
<dbReference type="InterPro" id="IPR001279">
    <property type="entry name" value="Metallo-B-lactamas"/>
</dbReference>
<dbReference type="InterPro" id="IPR050662">
    <property type="entry name" value="Sec-metab_biosynth-thioest"/>
</dbReference>
<dbReference type="Pfam" id="PF00753">
    <property type="entry name" value="Lactamase_B"/>
    <property type="match status" value="1"/>
</dbReference>
<dbReference type="InterPro" id="IPR036866">
    <property type="entry name" value="RibonucZ/Hydroxyglut_hydro"/>
</dbReference>
<dbReference type="PANTHER" id="PTHR23131:SF4">
    <property type="entry name" value="METALLO-BETA-LACTAMASE SUPERFAMILY POTEIN"/>
    <property type="match status" value="1"/>
</dbReference>
<evidence type="ECO:0000256" key="2">
    <source>
        <dbReference type="ARBA" id="ARBA00034301"/>
    </source>
</evidence>
<dbReference type="SUPFAM" id="SSF56281">
    <property type="entry name" value="Metallo-hydrolase/oxidoreductase"/>
    <property type="match status" value="1"/>
</dbReference>
<evidence type="ECO:0000313" key="6">
    <source>
        <dbReference type="Proteomes" id="UP001256827"/>
    </source>
</evidence>
<dbReference type="RefSeq" id="WP_310763563.1">
    <property type="nucleotide sequence ID" value="NZ_CP134050.1"/>
</dbReference>
<feature type="domain" description="Metallo-beta-lactamase" evidence="4">
    <location>
        <begin position="21"/>
        <end position="235"/>
    </location>
</feature>
<reference evidence="5 6" key="1">
    <citation type="submission" date="2023-09" db="EMBL/GenBank/DDBJ databases">
        <title>Complete Genome and Methylome dissection of Bacillus brevis NEB573 original source of BbsI restriction endonuclease.</title>
        <authorList>
            <person name="Fomenkov A."/>
            <person name="Roberts R.D."/>
        </authorList>
    </citation>
    <scope>NUCLEOTIDE SEQUENCE [LARGE SCALE GENOMIC DNA]</scope>
    <source>
        <strain evidence="5 6">NEB573</strain>
    </source>
</reference>
<accession>A0ABY9SX49</accession>
<dbReference type="CDD" id="cd07725">
    <property type="entry name" value="TTHA1429-like_MBL-fold"/>
    <property type="match status" value="1"/>
</dbReference>
<sequence>MTEWINGVAKLSIPTPFPVGDVNVYLLKGDRLTLVDTGPNTIDAWDSLRQQLKYLGVTTSDIEQIILTHHHPDHAGLLEFFPVSTEVYGHPLNDRWLSQFDSFLAEQDPFFVQLCKEFGAPVEYPSQLVREIKRDYTYSSNRDLTGHLVTGATPLGQGDWVVLETPGHAQSHISLYREKDGVFIGGDHLLHHISPNPCLEPPLPGETERPQSIFQYNQSLYELLKLPIRLVYAGHGKEIYDTNQRIQDSFLHQQERSSRIMKWLETESLTAFEVCQRLFPHNYQHQLYLSMSETVAQFDYLTVLEGIRVFKEGSGEYRYSAHSG</sequence>
<proteinExistence type="predicted"/>
<keyword evidence="6" id="KW-1185">Reference proteome</keyword>
<name>A0ABY9SX49_BREBE</name>
<dbReference type="Gene3D" id="3.60.15.10">
    <property type="entry name" value="Ribonuclease Z/Hydroxyacylglutathione hydrolase-like"/>
    <property type="match status" value="1"/>
</dbReference>
<dbReference type="PANTHER" id="PTHR23131">
    <property type="entry name" value="ENDORIBONUCLEASE LACTB2"/>
    <property type="match status" value="1"/>
</dbReference>
<gene>
    <name evidence="5" type="ORF">RGB73_16230</name>
</gene>
<comment type="function">
    <text evidence="2">Counteracts the endogenous Pycsar antiviral defense system. Phosphodiesterase that enables metal-dependent hydrolysis of host cyclic nucleotide Pycsar defense signals such as cCMP and cUMP.</text>
</comment>
<dbReference type="Proteomes" id="UP001256827">
    <property type="component" value="Chromosome"/>
</dbReference>
<protein>
    <submittedName>
        <fullName evidence="5">MBL fold metallo-hydrolase</fullName>
    </submittedName>
</protein>